<name>A0AC61D814_9FIRM</name>
<proteinExistence type="predicted"/>
<dbReference type="EMBL" id="PEDL01000026">
    <property type="protein sequence ID" value="PHV69509.1"/>
    <property type="molecule type" value="Genomic_DNA"/>
</dbReference>
<comment type="caution">
    <text evidence="1">The sequence shown here is derived from an EMBL/GenBank/DDBJ whole genome shotgun (WGS) entry which is preliminary data.</text>
</comment>
<organism evidence="1 2">
    <name type="scientific">Sporanaerobium hydrogeniformans</name>
    <dbReference type="NCBI Taxonomy" id="3072179"/>
    <lineage>
        <taxon>Bacteria</taxon>
        <taxon>Bacillati</taxon>
        <taxon>Bacillota</taxon>
        <taxon>Clostridia</taxon>
        <taxon>Lachnospirales</taxon>
        <taxon>Lachnospiraceae</taxon>
        <taxon>Sporanaerobium</taxon>
    </lineage>
</organism>
<dbReference type="Proteomes" id="UP000224460">
    <property type="component" value="Unassembled WGS sequence"/>
</dbReference>
<keyword evidence="2" id="KW-1185">Reference proteome</keyword>
<protein>
    <submittedName>
        <fullName evidence="1">Uncharacterized protein</fullName>
    </submittedName>
</protein>
<accession>A0AC61D814</accession>
<evidence type="ECO:0000313" key="2">
    <source>
        <dbReference type="Proteomes" id="UP000224460"/>
    </source>
</evidence>
<gene>
    <name evidence="1" type="ORF">CS063_15410</name>
</gene>
<sequence>MKKITKISSQQHAERYNLFLDEAFFCGISEDTLVKLGLKKGMEIEEETLRALIEEEGRNQCFHYALWLLERQNYFEKVLRNKLKAKEYTEEQIDFAIEKLNSYGYLDEERLVNAFVNDKKRFSKKGPYYIKEALRQKGVSTKKITEALNTQYSEEEELENCKLAAEKKLVSYRRKESNMYILKGKLYSFLMQRGFGADTIAKVIELVLKENNE</sequence>
<reference evidence="1" key="1">
    <citation type="submission" date="2017-10" db="EMBL/GenBank/DDBJ databases">
        <title>Genome sequence of cellulolytic Lachnospiraceae bacterium XHS1971 isolated from hotspring sediment.</title>
        <authorList>
            <person name="Vasudevan G."/>
            <person name="Joshi A.J."/>
            <person name="Hivarkar S."/>
            <person name="Lanjekar V.B."/>
            <person name="Dhakephalkar P.K."/>
            <person name="Dagar S."/>
        </authorList>
    </citation>
    <scope>NUCLEOTIDE SEQUENCE</scope>
    <source>
        <strain evidence="1">XHS1971</strain>
    </source>
</reference>
<evidence type="ECO:0000313" key="1">
    <source>
        <dbReference type="EMBL" id="PHV69509.1"/>
    </source>
</evidence>